<keyword evidence="4" id="KW-0788">Thiol protease</keyword>
<protein>
    <submittedName>
        <fullName evidence="7">Hydrolase</fullName>
    </submittedName>
</protein>
<evidence type="ECO:0000256" key="2">
    <source>
        <dbReference type="ARBA" id="ARBA00022670"/>
    </source>
</evidence>
<dbReference type="InterPro" id="IPR038765">
    <property type="entry name" value="Papain-like_cys_pep_sf"/>
</dbReference>
<keyword evidence="3 7" id="KW-0378">Hydrolase</keyword>
<dbReference type="InterPro" id="IPR036366">
    <property type="entry name" value="PGBDSf"/>
</dbReference>
<dbReference type="InterPro" id="IPR002477">
    <property type="entry name" value="Peptidoglycan-bd-like"/>
</dbReference>
<keyword evidence="2" id="KW-0645">Protease</keyword>
<name>A0ABM8HG03_9MICO</name>
<dbReference type="InterPro" id="IPR051202">
    <property type="entry name" value="Peptidase_C40"/>
</dbReference>
<dbReference type="InterPro" id="IPR000064">
    <property type="entry name" value="NLP_P60_dom"/>
</dbReference>
<evidence type="ECO:0000256" key="5">
    <source>
        <dbReference type="SAM" id="MobiDB-lite"/>
    </source>
</evidence>
<feature type="domain" description="NlpC/P60" evidence="6">
    <location>
        <begin position="288"/>
        <end position="402"/>
    </location>
</feature>
<dbReference type="Pfam" id="PF01471">
    <property type="entry name" value="PG_binding_1"/>
    <property type="match status" value="2"/>
</dbReference>
<gene>
    <name evidence="7" type="ORF">GCM10025872_35510</name>
</gene>
<comment type="similarity">
    <text evidence="1">Belongs to the peptidase C40 family.</text>
</comment>
<feature type="compositionally biased region" description="Pro residues" evidence="5">
    <location>
        <begin position="264"/>
        <end position="284"/>
    </location>
</feature>
<evidence type="ECO:0000259" key="6">
    <source>
        <dbReference type="PROSITE" id="PS51935"/>
    </source>
</evidence>
<evidence type="ECO:0000313" key="7">
    <source>
        <dbReference type="EMBL" id="BDZ59894.1"/>
    </source>
</evidence>
<reference evidence="7" key="2">
    <citation type="submission" date="2023-02" db="EMBL/GenBank/DDBJ databases">
        <authorList>
            <person name="Sun Q."/>
            <person name="Mori K."/>
        </authorList>
    </citation>
    <scope>NUCLEOTIDE SEQUENCE</scope>
    <source>
        <strain evidence="7">NBRC 110608</strain>
    </source>
</reference>
<feature type="region of interest" description="Disordered" evidence="5">
    <location>
        <begin position="1"/>
        <end position="53"/>
    </location>
</feature>
<organism evidence="7">
    <name type="scientific">Barrientosiimonas endolithica</name>
    <dbReference type="NCBI Taxonomy" id="1535208"/>
    <lineage>
        <taxon>Bacteria</taxon>
        <taxon>Bacillati</taxon>
        <taxon>Actinomycetota</taxon>
        <taxon>Actinomycetes</taxon>
        <taxon>Micrococcales</taxon>
        <taxon>Dermacoccaceae</taxon>
        <taxon>Barrientosiimonas</taxon>
    </lineage>
</organism>
<dbReference type="EMBL" id="AP027735">
    <property type="protein sequence ID" value="BDZ59894.1"/>
    <property type="molecule type" value="Genomic_DNA"/>
</dbReference>
<sequence length="402" mass="42241">MLSAVPEPSGDWLWHRAPRPRTTRTSDDRDGPVRKAPDRMPTAAPQHLRQRPARATLRQQVTLRRGAVLAAGAAVAVPGSLAGLAPTAVAAPVTPQAAPGVPSALPQAPVTLPQSPTSVVVLHYGSTGSLVKTLQSRLGITADGSFGPITLRAVKAFQERKGLEVDGYVGPLTWAALGGFPGTAPAPSPTPAPPETCSSYVLRYGSFGEMVKVAQSRLGITADGDFGPATLSAVKAYQSRKGLEVDGIVGPITWRSLGGYPCDTPDPTPAPDPSAPSEPAPEPEPGASYNGQDVLDIAKKYLGTWYVYGGSTPAGFDCSGFTQYVYRQVGVNLPRTSLQQSQFRSGVSLNDLRVGDLVFFYSPVSHVAIYAGNGMIIDSAKPGTQISIHKMWVSPVKAIRLV</sequence>
<accession>A0ABM8HG03</accession>
<evidence type="ECO:0000256" key="1">
    <source>
        <dbReference type="ARBA" id="ARBA00007074"/>
    </source>
</evidence>
<dbReference type="PANTHER" id="PTHR47053">
    <property type="entry name" value="MUREIN DD-ENDOPEPTIDASE MEPH-RELATED"/>
    <property type="match status" value="1"/>
</dbReference>
<dbReference type="InterPro" id="IPR036365">
    <property type="entry name" value="PGBD-like_sf"/>
</dbReference>
<evidence type="ECO:0000256" key="4">
    <source>
        <dbReference type="ARBA" id="ARBA00022807"/>
    </source>
</evidence>
<dbReference type="Gene3D" id="1.10.101.10">
    <property type="entry name" value="PGBD-like superfamily/PGBD"/>
    <property type="match status" value="2"/>
</dbReference>
<dbReference type="GO" id="GO:0016787">
    <property type="term" value="F:hydrolase activity"/>
    <property type="evidence" value="ECO:0007669"/>
    <property type="project" value="UniProtKB-KW"/>
</dbReference>
<dbReference type="Gene3D" id="3.90.1720.10">
    <property type="entry name" value="endopeptidase domain like (from Nostoc punctiforme)"/>
    <property type="match status" value="1"/>
</dbReference>
<dbReference type="SUPFAM" id="SSF47090">
    <property type="entry name" value="PGBD-like"/>
    <property type="match status" value="2"/>
</dbReference>
<evidence type="ECO:0000256" key="3">
    <source>
        <dbReference type="ARBA" id="ARBA00022801"/>
    </source>
</evidence>
<dbReference type="SUPFAM" id="SSF54001">
    <property type="entry name" value="Cysteine proteinases"/>
    <property type="match status" value="1"/>
</dbReference>
<feature type="compositionally biased region" description="Basic and acidic residues" evidence="5">
    <location>
        <begin position="24"/>
        <end position="38"/>
    </location>
</feature>
<dbReference type="PROSITE" id="PS51935">
    <property type="entry name" value="NLPC_P60"/>
    <property type="match status" value="1"/>
</dbReference>
<reference evidence="7" key="1">
    <citation type="journal article" date="2014" name="Int. J. Syst. Evol. Microbiol.">
        <title>Complete genome of a new Firmicutes species belonging to the dominant human colonic microbiota ('Ruminococcus bicirculans') reveals two chromosomes and a selective capacity to utilize plant glucans.</title>
        <authorList>
            <consortium name="NISC Comparative Sequencing Program"/>
            <person name="Wegmann U."/>
            <person name="Louis P."/>
            <person name="Goesmann A."/>
            <person name="Henrissat B."/>
            <person name="Duncan S.H."/>
            <person name="Flint H.J."/>
        </authorList>
    </citation>
    <scope>NUCLEOTIDE SEQUENCE</scope>
    <source>
        <strain evidence="7">NBRC 110608</strain>
    </source>
</reference>
<dbReference type="Pfam" id="PF00877">
    <property type="entry name" value="NLPC_P60"/>
    <property type="match status" value="1"/>
</dbReference>
<dbReference type="PANTHER" id="PTHR47053:SF1">
    <property type="entry name" value="MUREIN DD-ENDOPEPTIDASE MEPH-RELATED"/>
    <property type="match status" value="1"/>
</dbReference>
<proteinExistence type="inferred from homology"/>
<feature type="region of interest" description="Disordered" evidence="5">
    <location>
        <begin position="259"/>
        <end position="289"/>
    </location>
</feature>